<dbReference type="InterPro" id="IPR010921">
    <property type="entry name" value="Trp_repressor/repl_initiator"/>
</dbReference>
<name>A0A1F7S023_9BACT</name>
<dbReference type="Pfam" id="PF01527">
    <property type="entry name" value="HTH_Tnp_1"/>
    <property type="match status" value="1"/>
</dbReference>
<evidence type="ECO:0000256" key="1">
    <source>
        <dbReference type="SAM" id="Coils"/>
    </source>
</evidence>
<keyword evidence="1" id="KW-0175">Coiled coil</keyword>
<dbReference type="Proteomes" id="UP000179266">
    <property type="component" value="Unassembled WGS sequence"/>
</dbReference>
<dbReference type="SUPFAM" id="SSF48295">
    <property type="entry name" value="TrpR-like"/>
    <property type="match status" value="1"/>
</dbReference>
<dbReference type="GO" id="GO:0043565">
    <property type="term" value="F:sequence-specific DNA binding"/>
    <property type="evidence" value="ECO:0007669"/>
    <property type="project" value="InterPro"/>
</dbReference>
<dbReference type="GO" id="GO:0004803">
    <property type="term" value="F:transposase activity"/>
    <property type="evidence" value="ECO:0007669"/>
    <property type="project" value="InterPro"/>
</dbReference>
<dbReference type="InterPro" id="IPR002514">
    <property type="entry name" value="Transposase_8"/>
</dbReference>
<proteinExistence type="predicted"/>
<accession>A0A1F7S023</accession>
<reference evidence="2 3" key="1">
    <citation type="journal article" date="2016" name="Nat. Commun.">
        <title>Thousands of microbial genomes shed light on interconnected biogeochemical processes in an aquifer system.</title>
        <authorList>
            <person name="Anantharaman K."/>
            <person name="Brown C.T."/>
            <person name="Hug L.A."/>
            <person name="Sharon I."/>
            <person name="Castelle C.J."/>
            <person name="Probst A.J."/>
            <person name="Thomas B.C."/>
            <person name="Singh A."/>
            <person name="Wilkins M.J."/>
            <person name="Karaoz U."/>
            <person name="Brodie E.L."/>
            <person name="Williams K.H."/>
            <person name="Hubbard S.S."/>
            <person name="Banfield J.F."/>
        </authorList>
    </citation>
    <scope>NUCLEOTIDE SEQUENCE [LARGE SCALE GENOMIC DNA]</scope>
</reference>
<gene>
    <name evidence="2" type="ORF">A2161_14215</name>
</gene>
<dbReference type="GO" id="GO:0006313">
    <property type="term" value="P:DNA transposition"/>
    <property type="evidence" value="ECO:0007669"/>
    <property type="project" value="InterPro"/>
</dbReference>
<evidence type="ECO:0000313" key="3">
    <source>
        <dbReference type="Proteomes" id="UP000179266"/>
    </source>
</evidence>
<comment type="caution">
    <text evidence="2">The sequence shown here is derived from an EMBL/GenBank/DDBJ whole genome shotgun (WGS) entry which is preliminary data.</text>
</comment>
<protein>
    <submittedName>
        <fullName evidence="2">Transposase</fullName>
    </submittedName>
</protein>
<dbReference type="EMBL" id="MGDD01000095">
    <property type="protein sequence ID" value="OGL47163.1"/>
    <property type="molecule type" value="Genomic_DNA"/>
</dbReference>
<sequence length="104" mass="12358">MNKKRDRKSYNPDDKVSISRKHLLENVPVSELCNELNLKPTVFYRWQKELFENGSSVFKKNNSKKIKQYEERIDSLEAIIIRKNEVLADLLEEYLRLKKNSGQS</sequence>
<evidence type="ECO:0000313" key="2">
    <source>
        <dbReference type="EMBL" id="OGL47163.1"/>
    </source>
</evidence>
<feature type="coiled-coil region" evidence="1">
    <location>
        <begin position="59"/>
        <end position="93"/>
    </location>
</feature>
<dbReference type="AlphaFoldDB" id="A0A1F7S023"/>
<organism evidence="2 3">
    <name type="scientific">Candidatus Schekmanbacteria bacterium RBG_13_48_7</name>
    <dbReference type="NCBI Taxonomy" id="1817878"/>
    <lineage>
        <taxon>Bacteria</taxon>
        <taxon>Candidatus Schekmaniibacteriota</taxon>
    </lineage>
</organism>